<accession>A0A9D3YBP2</accession>
<comment type="caution">
    <text evidence="1">The sequence shown here is derived from an EMBL/GenBank/DDBJ whole genome shotgun (WGS) entry which is preliminary data.</text>
</comment>
<keyword evidence="2" id="KW-1185">Reference proteome</keyword>
<proteinExistence type="predicted"/>
<organism evidence="1 2">
    <name type="scientific">Dreissena polymorpha</name>
    <name type="common">Zebra mussel</name>
    <name type="synonym">Mytilus polymorpha</name>
    <dbReference type="NCBI Taxonomy" id="45954"/>
    <lineage>
        <taxon>Eukaryota</taxon>
        <taxon>Metazoa</taxon>
        <taxon>Spiralia</taxon>
        <taxon>Lophotrochozoa</taxon>
        <taxon>Mollusca</taxon>
        <taxon>Bivalvia</taxon>
        <taxon>Autobranchia</taxon>
        <taxon>Heteroconchia</taxon>
        <taxon>Euheterodonta</taxon>
        <taxon>Imparidentia</taxon>
        <taxon>Neoheterodontei</taxon>
        <taxon>Myida</taxon>
        <taxon>Dreissenoidea</taxon>
        <taxon>Dreissenidae</taxon>
        <taxon>Dreissena</taxon>
    </lineage>
</organism>
<sequence>MDISGGLAHRSYAVNVDSSTSRLSHNDMDDRFAARLSFRRLSLPVDPTADISRYTDRAHNAISPTSMGNNQVRQPLWLQASILG</sequence>
<dbReference type="AlphaFoldDB" id="A0A9D3YBP2"/>
<reference evidence="1" key="2">
    <citation type="submission" date="2020-11" db="EMBL/GenBank/DDBJ databases">
        <authorList>
            <person name="McCartney M.A."/>
            <person name="Auch B."/>
            <person name="Kono T."/>
            <person name="Mallez S."/>
            <person name="Becker A."/>
            <person name="Gohl D.M."/>
            <person name="Silverstein K.A.T."/>
            <person name="Koren S."/>
            <person name="Bechman K.B."/>
            <person name="Herman A."/>
            <person name="Abrahante J.E."/>
            <person name="Garbe J."/>
        </authorList>
    </citation>
    <scope>NUCLEOTIDE SEQUENCE</scope>
    <source>
        <strain evidence="1">Duluth1</strain>
        <tissue evidence="1">Whole animal</tissue>
    </source>
</reference>
<reference evidence="1" key="1">
    <citation type="journal article" date="2019" name="bioRxiv">
        <title>The Genome of the Zebra Mussel, Dreissena polymorpha: A Resource for Invasive Species Research.</title>
        <authorList>
            <person name="McCartney M.A."/>
            <person name="Auch B."/>
            <person name="Kono T."/>
            <person name="Mallez S."/>
            <person name="Zhang Y."/>
            <person name="Obille A."/>
            <person name="Becker A."/>
            <person name="Abrahante J.E."/>
            <person name="Garbe J."/>
            <person name="Badalamenti J.P."/>
            <person name="Herman A."/>
            <person name="Mangelson H."/>
            <person name="Liachko I."/>
            <person name="Sullivan S."/>
            <person name="Sone E.D."/>
            <person name="Koren S."/>
            <person name="Silverstein K.A.T."/>
            <person name="Beckman K.B."/>
            <person name="Gohl D.M."/>
        </authorList>
    </citation>
    <scope>NUCLEOTIDE SEQUENCE</scope>
    <source>
        <strain evidence="1">Duluth1</strain>
        <tissue evidence="1">Whole animal</tissue>
    </source>
</reference>
<evidence type="ECO:0000313" key="2">
    <source>
        <dbReference type="Proteomes" id="UP000828390"/>
    </source>
</evidence>
<name>A0A9D3YBP2_DREPO</name>
<dbReference type="EMBL" id="JAIWYP010000016">
    <property type="protein sequence ID" value="KAH3695460.1"/>
    <property type="molecule type" value="Genomic_DNA"/>
</dbReference>
<evidence type="ECO:0000313" key="1">
    <source>
        <dbReference type="EMBL" id="KAH3695460.1"/>
    </source>
</evidence>
<gene>
    <name evidence="1" type="ORF">DPMN_082920</name>
</gene>
<protein>
    <submittedName>
        <fullName evidence="1">Uncharacterized protein</fullName>
    </submittedName>
</protein>
<dbReference type="Proteomes" id="UP000828390">
    <property type="component" value="Unassembled WGS sequence"/>
</dbReference>